<dbReference type="InterPro" id="IPR013520">
    <property type="entry name" value="Ribonucl_H"/>
</dbReference>
<evidence type="ECO:0000256" key="3">
    <source>
        <dbReference type="SAM" id="MobiDB-lite"/>
    </source>
</evidence>
<feature type="compositionally biased region" description="Gly residues" evidence="3">
    <location>
        <begin position="83"/>
        <end position="102"/>
    </location>
</feature>
<feature type="compositionally biased region" description="Low complexity" evidence="3">
    <location>
        <begin position="272"/>
        <end position="304"/>
    </location>
</feature>
<feature type="domain" description="Exonuclease" evidence="4">
    <location>
        <begin position="634"/>
        <end position="800"/>
    </location>
</feature>
<dbReference type="InterPro" id="IPR036397">
    <property type="entry name" value="RNaseH_sf"/>
</dbReference>
<reference evidence="5" key="1">
    <citation type="submission" date="2017-11" db="EMBL/GenBank/DDBJ databases">
        <title>The sensing device of the deep-sea amphipod.</title>
        <authorList>
            <person name="Kobayashi H."/>
            <person name="Nagahama T."/>
            <person name="Arai W."/>
            <person name="Sasagawa Y."/>
            <person name="Umeda M."/>
            <person name="Hayashi T."/>
            <person name="Nikaido I."/>
            <person name="Watanabe H."/>
            <person name="Oguri K."/>
            <person name="Kitazato H."/>
            <person name="Fujioka K."/>
            <person name="Kido Y."/>
            <person name="Takami H."/>
        </authorList>
    </citation>
    <scope>NUCLEOTIDE SEQUENCE</scope>
    <source>
        <tissue evidence="5">Whole body</tissue>
    </source>
</reference>
<sequence length="846" mass="92720">MIESGPGSPATKKWVDVVESSTPTSVPRSASPTPESHTPPIKAGLGKDQLLQSAPSNVPHDDIHSQNSQIQSQNREKPRRGRGGGNSRGGRGGSGNRSGPRGGSHQHFRRRSPVRYPQQNGIPKDQQLDPSRTDVKSQDNLPTANKSLPLNNDSKSSQQQRRNDSNHNIFNNNANLRPPLATVLSSSSSPSSSSSSSNKHPGKSPRTARRGGQRMMVAPRHQQHDQPSHSSYQQQRPDLDDHRSVRQPQQNQPRYNKRDQPRSGKKGKRRPQSSQQNSNFYQQNHSQYSHQQAQPQQIQQPSQPGFYGQGGTVPWGQSGPYYFLDPNQFAANQVAQQLNQMNIVPTMPQPFAYGQDGRPQAHPYYQQMMFSPELQYQQQFQAYQQFPSGFTTTATASDPGVTTATSSAPLQFPQDSPHDPHFDPSRMQPHPVTGGAPTASRTSHPRVQPAAQQQQQQQEQQQRPQPSEPLVAPSGTSQPTDPNKPTAQPQPPTHSQPSPQPPSRTDSSPPQPRSTISSASSKDGASSEETAPSPTSSAPSSASIDPLNPPSSTQTTTQAPINSKQFTSQSPSFALRGDPSQVGVLSSNVSSVHSSTHSSPLIPSHRPSPDSISRMKSPFSGPHDPSQFKLPAGPVYSVDVECVATGKTHSARAVAQISLVAENGVVVLNSYVKPRQKVVSYLNLLTGLNQQILDSRGIPLEVAIQQLKNSLPKQAILVGQNIQSDIEWLGLVEGVDFAGMLDLCGLWAVWNPKYNMYTKFSLNHESYCLLGSAQPTPHDAAYDAIMSMHLYQLFLQCRNDPELLRQSHERLLNMPPMPSFAKQNPYYDDVCMGNKKICRCGDSFKY</sequence>
<dbReference type="GO" id="GO:0005634">
    <property type="term" value="C:nucleus"/>
    <property type="evidence" value="ECO:0007669"/>
    <property type="project" value="TreeGrafter"/>
</dbReference>
<evidence type="ECO:0000256" key="2">
    <source>
        <dbReference type="ARBA" id="ARBA00022801"/>
    </source>
</evidence>
<feature type="compositionally biased region" description="Low complexity" evidence="3">
    <location>
        <begin position="445"/>
        <end position="469"/>
    </location>
</feature>
<feature type="compositionally biased region" description="Polar residues" evidence="3">
    <location>
        <begin position="559"/>
        <end position="572"/>
    </location>
</feature>
<dbReference type="GO" id="GO:0003676">
    <property type="term" value="F:nucleic acid binding"/>
    <property type="evidence" value="ECO:0007669"/>
    <property type="project" value="InterPro"/>
</dbReference>
<dbReference type="PANTHER" id="PTHR12801">
    <property type="entry name" value="RNA EXONUCLEASE REXO1 / RECO3 FAMILY MEMBER-RELATED"/>
    <property type="match status" value="1"/>
</dbReference>
<accession>A0A6A7G6R4</accession>
<keyword evidence="1" id="KW-0540">Nuclease</keyword>
<protein>
    <submittedName>
        <fullName evidence="5">Small RNA degrading nuclease 2</fullName>
    </submittedName>
</protein>
<feature type="compositionally biased region" description="Polar residues" evidence="3">
    <location>
        <begin position="474"/>
        <end position="483"/>
    </location>
</feature>
<evidence type="ECO:0000259" key="4">
    <source>
        <dbReference type="SMART" id="SM00479"/>
    </source>
</evidence>
<dbReference type="GO" id="GO:0004527">
    <property type="term" value="F:exonuclease activity"/>
    <property type="evidence" value="ECO:0007669"/>
    <property type="project" value="InterPro"/>
</dbReference>
<dbReference type="Gene3D" id="3.30.420.10">
    <property type="entry name" value="Ribonuclease H-like superfamily/Ribonuclease H"/>
    <property type="match status" value="1"/>
</dbReference>
<evidence type="ECO:0000313" key="5">
    <source>
        <dbReference type="EMBL" id="LAC26837.1"/>
    </source>
</evidence>
<feature type="compositionally biased region" description="Polar residues" evidence="3">
    <location>
        <begin position="138"/>
        <end position="175"/>
    </location>
</feature>
<feature type="region of interest" description="Disordered" evidence="3">
    <location>
        <begin position="394"/>
        <end position="628"/>
    </location>
</feature>
<proteinExistence type="evidence at transcript level"/>
<dbReference type="InterPro" id="IPR047021">
    <property type="entry name" value="REXO1/3/4-like"/>
</dbReference>
<feature type="compositionally biased region" description="Pro residues" evidence="3">
    <location>
        <begin position="488"/>
        <end position="502"/>
    </location>
</feature>
<feature type="compositionally biased region" description="Polar residues" evidence="3">
    <location>
        <begin position="19"/>
        <end position="36"/>
    </location>
</feature>
<feature type="compositionally biased region" description="Low complexity" evidence="3">
    <location>
        <begin position="185"/>
        <end position="197"/>
    </location>
</feature>
<feature type="compositionally biased region" description="Low complexity" evidence="3">
    <location>
        <begin position="503"/>
        <end position="543"/>
    </location>
</feature>
<dbReference type="SMART" id="SM00479">
    <property type="entry name" value="EXOIII"/>
    <property type="match status" value="1"/>
</dbReference>
<feature type="compositionally biased region" description="Polar residues" evidence="3">
    <location>
        <begin position="394"/>
        <end position="409"/>
    </location>
</feature>
<dbReference type="SUPFAM" id="SSF53098">
    <property type="entry name" value="Ribonuclease H-like"/>
    <property type="match status" value="1"/>
</dbReference>
<dbReference type="PANTHER" id="PTHR12801:SF159">
    <property type="entry name" value="C3H1-TYPE DOMAIN-CONTAINING PROTEIN"/>
    <property type="match status" value="1"/>
</dbReference>
<organism evidence="5">
    <name type="scientific">Hirondellea gigas</name>
    <dbReference type="NCBI Taxonomy" id="1518452"/>
    <lineage>
        <taxon>Eukaryota</taxon>
        <taxon>Metazoa</taxon>
        <taxon>Ecdysozoa</taxon>
        <taxon>Arthropoda</taxon>
        <taxon>Crustacea</taxon>
        <taxon>Multicrustacea</taxon>
        <taxon>Malacostraca</taxon>
        <taxon>Eumalacostraca</taxon>
        <taxon>Peracarida</taxon>
        <taxon>Amphipoda</taxon>
        <taxon>Amphilochidea</taxon>
        <taxon>Lysianassida</taxon>
        <taxon>Lysianassidira</taxon>
        <taxon>Lysianassoidea</taxon>
        <taxon>Lysianassidae</taxon>
        <taxon>Hirondellea</taxon>
    </lineage>
</organism>
<feature type="compositionally biased region" description="Low complexity" evidence="3">
    <location>
        <begin position="580"/>
        <end position="599"/>
    </location>
</feature>
<feature type="compositionally biased region" description="Basic residues" evidence="3">
    <location>
        <begin position="200"/>
        <end position="212"/>
    </location>
</feature>
<keyword evidence="2" id="KW-0378">Hydrolase</keyword>
<feature type="compositionally biased region" description="Basic residues" evidence="3">
    <location>
        <begin position="104"/>
        <end position="113"/>
    </location>
</feature>
<evidence type="ECO:0000256" key="1">
    <source>
        <dbReference type="ARBA" id="ARBA00022722"/>
    </source>
</evidence>
<feature type="region of interest" description="Disordered" evidence="3">
    <location>
        <begin position="1"/>
        <end position="312"/>
    </location>
</feature>
<name>A0A6A7G6R4_9CRUS</name>
<dbReference type="EMBL" id="IACT01007724">
    <property type="protein sequence ID" value="LAC26837.1"/>
    <property type="molecule type" value="mRNA"/>
</dbReference>
<dbReference type="AlphaFoldDB" id="A0A6A7G6R4"/>
<dbReference type="InterPro" id="IPR012337">
    <property type="entry name" value="RNaseH-like_sf"/>
</dbReference>